<evidence type="ECO:0000259" key="1">
    <source>
        <dbReference type="Pfam" id="PF10686"/>
    </source>
</evidence>
<dbReference type="Pfam" id="PF10686">
    <property type="entry name" value="YAcAr"/>
    <property type="match status" value="1"/>
</dbReference>
<reference evidence="2" key="1">
    <citation type="submission" date="2019-11" db="EMBL/GenBank/DDBJ databases">
        <authorList>
            <person name="Feng L."/>
        </authorList>
    </citation>
    <scope>NUCLEOTIDE SEQUENCE</scope>
    <source>
        <strain evidence="2">CParaputrificumLFYP93</strain>
    </source>
</reference>
<dbReference type="AlphaFoldDB" id="A0A6N3ES71"/>
<protein>
    <recommendedName>
        <fullName evidence="1">YspA cpYpsA-related SLOG domain-containing protein</fullName>
    </recommendedName>
</protein>
<feature type="domain" description="YspA cpYpsA-related SLOG" evidence="1">
    <location>
        <begin position="7"/>
        <end position="72"/>
    </location>
</feature>
<evidence type="ECO:0000313" key="2">
    <source>
        <dbReference type="EMBL" id="VYU44466.1"/>
    </source>
</evidence>
<dbReference type="InterPro" id="IPR019627">
    <property type="entry name" value="YAcAr"/>
</dbReference>
<accession>A0A6N3ES71</accession>
<name>A0A6N3ES71_9CLOT</name>
<organism evidence="2">
    <name type="scientific">Clostridium paraputrificum</name>
    <dbReference type="NCBI Taxonomy" id="29363"/>
    <lineage>
        <taxon>Bacteria</taxon>
        <taxon>Bacillati</taxon>
        <taxon>Bacillota</taxon>
        <taxon>Clostridia</taxon>
        <taxon>Eubacteriales</taxon>
        <taxon>Clostridiaceae</taxon>
        <taxon>Clostridium</taxon>
    </lineage>
</organism>
<proteinExistence type="predicted"/>
<gene>
    <name evidence="2" type="ORF">CPLFYP93_02294</name>
</gene>
<dbReference type="SUPFAM" id="SSF102405">
    <property type="entry name" value="MCP/YpsA-like"/>
    <property type="match status" value="1"/>
</dbReference>
<sequence length="134" mass="15295">MERIICVIAGSRSVDNYDFCEPIIDKFFSNDCFKGKDICIMSGTARGADRVGETYAHRHGLDLKKRPAQWNRQDDGTFDRAAGYVRNERMGEEADIALILWDGESRGSKHMYNIMKKLGKPVLMINLKTYEIAQ</sequence>
<dbReference type="EMBL" id="CACRTV010000057">
    <property type="protein sequence ID" value="VYU44466.1"/>
    <property type="molecule type" value="Genomic_DNA"/>
</dbReference>
<dbReference type="RefSeq" id="WP_156561664.1">
    <property type="nucleotide sequence ID" value="NZ_CACRTV010000057.1"/>
</dbReference>
<dbReference type="Gene3D" id="3.40.50.450">
    <property type="match status" value="1"/>
</dbReference>